<accession>A0A098B9L6</accession>
<name>A0A098B9L6_DESHA</name>
<gene>
    <name evidence="1" type="ORF">DPCES_4675</name>
</gene>
<protein>
    <submittedName>
        <fullName evidence="1">Uncharacterized protein</fullName>
    </submittedName>
</protein>
<sequence length="48" mass="5874">MNWHEFCIDHKLSKNTVYEQQEGGIKREQILVHHFTILPELNTRLNRR</sequence>
<dbReference type="AlphaFoldDB" id="A0A098B9L6"/>
<dbReference type="EMBL" id="LK996017">
    <property type="protein sequence ID" value="CDX04561.1"/>
    <property type="molecule type" value="Genomic_DNA"/>
</dbReference>
<dbReference type="PATRIC" id="fig|49338.4.peg.5025"/>
<evidence type="ECO:0000313" key="1">
    <source>
        <dbReference type="EMBL" id="CDX04561.1"/>
    </source>
</evidence>
<proteinExistence type="predicted"/>
<reference evidence="1" key="1">
    <citation type="submission" date="2014-07" db="EMBL/GenBank/DDBJ databases">
        <authorList>
            <person name="Hornung V.Bastian."/>
        </authorList>
    </citation>
    <scope>NUCLEOTIDE SEQUENCE</scope>
    <source>
        <strain evidence="1">PCE-S</strain>
    </source>
</reference>
<organism evidence="1">
    <name type="scientific">Desulfitobacterium hafniense</name>
    <name type="common">Desulfitobacterium frappieri</name>
    <dbReference type="NCBI Taxonomy" id="49338"/>
    <lineage>
        <taxon>Bacteria</taxon>
        <taxon>Bacillati</taxon>
        <taxon>Bacillota</taxon>
        <taxon>Clostridia</taxon>
        <taxon>Eubacteriales</taxon>
        <taxon>Desulfitobacteriaceae</taxon>
        <taxon>Desulfitobacterium</taxon>
    </lineage>
</organism>